<organism evidence="9 10">
    <name type="scientific">Limulus polyphemus</name>
    <name type="common">Atlantic horseshoe crab</name>
    <dbReference type="NCBI Taxonomy" id="6850"/>
    <lineage>
        <taxon>Eukaryota</taxon>
        <taxon>Metazoa</taxon>
        <taxon>Ecdysozoa</taxon>
        <taxon>Arthropoda</taxon>
        <taxon>Chelicerata</taxon>
        <taxon>Merostomata</taxon>
        <taxon>Xiphosura</taxon>
        <taxon>Limulidae</taxon>
        <taxon>Limulus</taxon>
    </lineage>
</organism>
<dbReference type="PANTHER" id="PTHR21461:SF40">
    <property type="entry name" value="GLYCOSYLTRANSFERASE FAMILY 92 PROTEIN"/>
    <property type="match status" value="1"/>
</dbReference>
<dbReference type="EC" id="2.4.1.-" evidence="8"/>
<evidence type="ECO:0000256" key="8">
    <source>
        <dbReference type="RuleBase" id="RU366017"/>
    </source>
</evidence>
<evidence type="ECO:0000256" key="1">
    <source>
        <dbReference type="ARBA" id="ARBA00004167"/>
    </source>
</evidence>
<evidence type="ECO:0000256" key="5">
    <source>
        <dbReference type="ARBA" id="ARBA00022692"/>
    </source>
</evidence>
<evidence type="ECO:0000313" key="10">
    <source>
        <dbReference type="RefSeq" id="XP_013792083.1"/>
    </source>
</evidence>
<evidence type="ECO:0000313" key="9">
    <source>
        <dbReference type="Proteomes" id="UP000694941"/>
    </source>
</evidence>
<reference evidence="10" key="1">
    <citation type="submission" date="2025-08" db="UniProtKB">
        <authorList>
            <consortium name="RefSeq"/>
        </authorList>
    </citation>
    <scope>IDENTIFICATION</scope>
    <source>
        <tissue evidence="10">Muscle</tissue>
    </source>
</reference>
<dbReference type="Proteomes" id="UP000694941">
    <property type="component" value="Unplaced"/>
</dbReference>
<dbReference type="InterPro" id="IPR008166">
    <property type="entry name" value="Glyco_transf_92"/>
</dbReference>
<feature type="non-terminal residue" evidence="10">
    <location>
        <position position="337"/>
    </location>
</feature>
<evidence type="ECO:0000256" key="3">
    <source>
        <dbReference type="ARBA" id="ARBA00022676"/>
    </source>
</evidence>
<dbReference type="PANTHER" id="PTHR21461">
    <property type="entry name" value="GLYCOSYLTRANSFERASE FAMILY 92 PROTEIN"/>
    <property type="match status" value="1"/>
</dbReference>
<evidence type="ECO:0000256" key="6">
    <source>
        <dbReference type="ARBA" id="ARBA00022989"/>
    </source>
</evidence>
<dbReference type="RefSeq" id="XP_013792083.1">
    <property type="nucleotide sequence ID" value="XM_013936629.2"/>
</dbReference>
<dbReference type="Pfam" id="PF01697">
    <property type="entry name" value="Glyco_transf_92"/>
    <property type="match status" value="1"/>
</dbReference>
<keyword evidence="3 8" id="KW-0328">Glycosyltransferase</keyword>
<name>A0ABM1C0G9_LIMPO</name>
<keyword evidence="7" id="KW-0472">Membrane</keyword>
<comment type="similarity">
    <text evidence="2 8">Belongs to the glycosyltransferase 92 family.</text>
</comment>
<keyword evidence="5" id="KW-0812">Transmembrane</keyword>
<dbReference type="GeneID" id="106475954"/>
<evidence type="ECO:0000256" key="7">
    <source>
        <dbReference type="ARBA" id="ARBA00023136"/>
    </source>
</evidence>
<keyword evidence="6" id="KW-1133">Transmembrane helix</keyword>
<evidence type="ECO:0000256" key="2">
    <source>
        <dbReference type="ARBA" id="ARBA00007647"/>
    </source>
</evidence>
<sequence length="337" mass="39162">MAWKIFAYSAFWDDRMDLSEGFRVIIVAAGPRRPLILQRVSCMLNYGDYNQTTDTNFQVINENHGKSTSAILFYCFPASSERIPVSATLFLKKRKIVRAWIPVHQQKLRTDDSTNKTVVCLRPMFGNVILTPQVVEFIAFYQIIGATHFTFYDNGITKEIHLLLKKLQEKAGVSVSIHSWDLPKTLSSIWERGQLAAIQDCIHRHMNTFEFVILVDIDEFIVPQKQHQMTVQEIIHYVDKHKKEPPGFKWGSYVFRNSFFCLEFPSQNSALKPRIELLTQTKLFRKKKIWPPFERSKVIVRPRVVKVGGIHSVIEHVAGYRFQVIPPEFGLLHHYRG</sequence>
<gene>
    <name evidence="10" type="primary">LOC106475954</name>
</gene>
<accession>A0ABM1C0G9</accession>
<comment type="subcellular location">
    <subcellularLocation>
        <location evidence="1">Membrane</location>
        <topology evidence="1">Single-pass membrane protein</topology>
    </subcellularLocation>
</comment>
<keyword evidence="4 8" id="KW-0808">Transferase</keyword>
<protein>
    <recommendedName>
        <fullName evidence="8">Glycosyltransferase family 92 protein</fullName>
        <ecNumber evidence="8">2.4.1.-</ecNumber>
    </recommendedName>
</protein>
<keyword evidence="9" id="KW-1185">Reference proteome</keyword>
<evidence type="ECO:0000256" key="4">
    <source>
        <dbReference type="ARBA" id="ARBA00022679"/>
    </source>
</evidence>
<proteinExistence type="inferred from homology"/>